<evidence type="ECO:0000256" key="3">
    <source>
        <dbReference type="ARBA" id="ARBA00022741"/>
    </source>
</evidence>
<evidence type="ECO:0000256" key="4">
    <source>
        <dbReference type="ARBA" id="ARBA00022840"/>
    </source>
</evidence>
<proteinExistence type="predicted"/>
<organism evidence="6 7">
    <name type="scientific">Kistimonas scapharcae</name>
    <dbReference type="NCBI Taxonomy" id="1036133"/>
    <lineage>
        <taxon>Bacteria</taxon>
        <taxon>Pseudomonadati</taxon>
        <taxon>Pseudomonadota</taxon>
        <taxon>Gammaproteobacteria</taxon>
        <taxon>Oceanospirillales</taxon>
        <taxon>Endozoicomonadaceae</taxon>
        <taxon>Kistimonas</taxon>
    </lineage>
</organism>
<dbReference type="InterPro" id="IPR003593">
    <property type="entry name" value="AAA+_ATPase"/>
</dbReference>
<dbReference type="EMBL" id="BAABFL010000478">
    <property type="protein sequence ID" value="GAA4652621.1"/>
    <property type="molecule type" value="Genomic_DNA"/>
</dbReference>
<evidence type="ECO:0000256" key="2">
    <source>
        <dbReference type="ARBA" id="ARBA00022737"/>
    </source>
</evidence>
<keyword evidence="7" id="KW-1185">Reference proteome</keyword>
<dbReference type="GO" id="GO:0005524">
    <property type="term" value="F:ATP binding"/>
    <property type="evidence" value="ECO:0007669"/>
    <property type="project" value="UniProtKB-KW"/>
</dbReference>
<dbReference type="InterPro" id="IPR050107">
    <property type="entry name" value="ABC_carbohydrate_import_ATPase"/>
</dbReference>
<reference evidence="7" key="1">
    <citation type="journal article" date="2019" name="Int. J. Syst. Evol. Microbiol.">
        <title>The Global Catalogue of Microorganisms (GCM) 10K type strain sequencing project: providing services to taxonomists for standard genome sequencing and annotation.</title>
        <authorList>
            <consortium name="The Broad Institute Genomics Platform"/>
            <consortium name="The Broad Institute Genome Sequencing Center for Infectious Disease"/>
            <person name="Wu L."/>
            <person name="Ma J."/>
        </authorList>
    </citation>
    <scope>NUCLEOTIDE SEQUENCE [LARGE SCALE GENOMIC DNA]</scope>
    <source>
        <strain evidence="7">JCM 17805</strain>
    </source>
</reference>
<dbReference type="CDD" id="cd03215">
    <property type="entry name" value="ABC_Carb_Monos_II"/>
    <property type="match status" value="1"/>
</dbReference>
<dbReference type="PROSITE" id="PS50893">
    <property type="entry name" value="ABC_TRANSPORTER_2"/>
    <property type="match status" value="2"/>
</dbReference>
<feature type="domain" description="ABC transporter" evidence="5">
    <location>
        <begin position="6"/>
        <end position="248"/>
    </location>
</feature>
<evidence type="ECO:0000313" key="6">
    <source>
        <dbReference type="EMBL" id="GAA4652621.1"/>
    </source>
</evidence>
<dbReference type="PANTHER" id="PTHR43790">
    <property type="entry name" value="CARBOHYDRATE TRANSPORT ATP-BINDING PROTEIN MG119-RELATED"/>
    <property type="match status" value="1"/>
</dbReference>
<dbReference type="InterPro" id="IPR017871">
    <property type="entry name" value="ABC_transporter-like_CS"/>
</dbReference>
<keyword evidence="4 6" id="KW-0067">ATP-binding</keyword>
<dbReference type="InterPro" id="IPR027417">
    <property type="entry name" value="P-loop_NTPase"/>
</dbReference>
<dbReference type="PROSITE" id="PS00211">
    <property type="entry name" value="ABC_TRANSPORTER_1"/>
    <property type="match status" value="1"/>
</dbReference>
<name>A0ABP8VA77_9GAMM</name>
<gene>
    <name evidence="6" type="ORF">GCM10023116_49050</name>
</gene>
<evidence type="ECO:0000256" key="1">
    <source>
        <dbReference type="ARBA" id="ARBA00022448"/>
    </source>
</evidence>
<evidence type="ECO:0000259" key="5">
    <source>
        <dbReference type="PROSITE" id="PS50893"/>
    </source>
</evidence>
<keyword evidence="1" id="KW-0813">Transport</keyword>
<accession>A0ABP8VA77</accession>
<sequence>MSDPLIELKHLVKVYPPATLALNDVSVTINAGEIHSVIGENGAGKSTLMKVLYGINSINGGEMWYRGQQVAFRNPMEAVAAGIGMVHQEFMLVPSYSIYENVVLGMESVKRSGRWSAGILNRQKDIEAVQAIADQYALNLRVTDKVEDLSVAAQQKVEILKLLYRDVDVLIMDEPTAVLTPQEIRQLFERLKALRDYGKTVVFISHKLDEVLALSDTITVMRKGQHIRTFRNTPGLTKADLARAMVGRDVVFAIDKAPAAPGNTVFEMELVEARDSQEKLRLHEISLQVRAGEIVGLAGVEGNGQFELVQVMTGQAVVAAGRIYLSGQDITDCDIRSRRRLMSYVPQDRKISGSSLKSSLIDNAVMTHHYSNPSLGNGKKGLLSRSRCREFTQQLMQHFGVVAAGPETAIGDLSGGNQQKIIVGREFELDNRFIILDQPTRGLDVGSIEYIQQRIVEKRDAGAGCFLISADLDELFSLSDRILVIYEGSIVADLNPADVTREQVGEYMLGSREKAA</sequence>
<dbReference type="InterPro" id="IPR003439">
    <property type="entry name" value="ABC_transporter-like_ATP-bd"/>
</dbReference>
<dbReference type="Proteomes" id="UP001500604">
    <property type="component" value="Unassembled WGS sequence"/>
</dbReference>
<dbReference type="CDD" id="cd03216">
    <property type="entry name" value="ABC_Carb_Monos_I"/>
    <property type="match status" value="1"/>
</dbReference>
<evidence type="ECO:0000313" key="7">
    <source>
        <dbReference type="Proteomes" id="UP001500604"/>
    </source>
</evidence>
<keyword evidence="2" id="KW-0677">Repeat</keyword>
<protein>
    <submittedName>
        <fullName evidence="6">ABC transporter ATP-binding protein</fullName>
    </submittedName>
</protein>
<comment type="caution">
    <text evidence="6">The sequence shown here is derived from an EMBL/GenBank/DDBJ whole genome shotgun (WGS) entry which is preliminary data.</text>
</comment>
<dbReference type="SMART" id="SM00382">
    <property type="entry name" value="AAA"/>
    <property type="match status" value="1"/>
</dbReference>
<feature type="domain" description="ABC transporter" evidence="5">
    <location>
        <begin position="265"/>
        <end position="512"/>
    </location>
</feature>
<dbReference type="Gene3D" id="3.40.50.300">
    <property type="entry name" value="P-loop containing nucleotide triphosphate hydrolases"/>
    <property type="match status" value="2"/>
</dbReference>
<dbReference type="Pfam" id="PF00005">
    <property type="entry name" value="ABC_tran"/>
    <property type="match status" value="2"/>
</dbReference>
<dbReference type="PANTHER" id="PTHR43790:SF9">
    <property type="entry name" value="GALACTOFURANOSE TRANSPORTER ATP-BINDING PROTEIN YTFR"/>
    <property type="match status" value="1"/>
</dbReference>
<dbReference type="RefSeq" id="WP_345199218.1">
    <property type="nucleotide sequence ID" value="NZ_BAABFL010000478.1"/>
</dbReference>
<dbReference type="SUPFAM" id="SSF52540">
    <property type="entry name" value="P-loop containing nucleoside triphosphate hydrolases"/>
    <property type="match status" value="2"/>
</dbReference>
<keyword evidence="3" id="KW-0547">Nucleotide-binding</keyword>